<dbReference type="EMBL" id="LASV01000352">
    <property type="protein sequence ID" value="KKA19401.1"/>
    <property type="molecule type" value="Genomic_DNA"/>
</dbReference>
<feature type="non-terminal residue" evidence="1">
    <location>
        <position position="1"/>
    </location>
</feature>
<keyword evidence="2" id="KW-1185">Reference proteome</keyword>
<comment type="caution">
    <text evidence="1">The sequence shown here is derived from an EMBL/GenBank/DDBJ whole genome shotgun (WGS) entry which is preliminary data.</text>
</comment>
<accession>A0A0F4YNG8</accession>
<dbReference type="RefSeq" id="XP_013326013.1">
    <property type="nucleotide sequence ID" value="XM_013470559.1"/>
</dbReference>
<organism evidence="1 2">
    <name type="scientific">Rasamsonia emersonii (strain ATCC 16479 / CBS 393.64 / IMI 116815)</name>
    <dbReference type="NCBI Taxonomy" id="1408163"/>
    <lineage>
        <taxon>Eukaryota</taxon>
        <taxon>Fungi</taxon>
        <taxon>Dikarya</taxon>
        <taxon>Ascomycota</taxon>
        <taxon>Pezizomycotina</taxon>
        <taxon>Eurotiomycetes</taxon>
        <taxon>Eurotiomycetidae</taxon>
        <taxon>Eurotiales</taxon>
        <taxon>Trichocomaceae</taxon>
        <taxon>Rasamsonia</taxon>
    </lineage>
</organism>
<dbReference type="AlphaFoldDB" id="A0A0F4YNG8"/>
<dbReference type="Proteomes" id="UP000053958">
    <property type="component" value="Unassembled WGS sequence"/>
</dbReference>
<dbReference type="GeneID" id="25318920"/>
<sequence length="120" mass="13463">QEIMTGKIPPVSSLLHRKTISHKHSRLVDVVVLVAYHSQHLDSDTMNSLINPHLRTPTPPGSSIIESGKSIGYLSQRFTNARSKWPWATRTTSQAFSPCILPAWNAWISSMRLSRRSVTC</sequence>
<name>A0A0F4YNG8_RASE3</name>
<reference evidence="1 2" key="1">
    <citation type="submission" date="2015-04" db="EMBL/GenBank/DDBJ databases">
        <authorList>
            <person name="Heijne W.H."/>
            <person name="Fedorova N.D."/>
            <person name="Nierman W.C."/>
            <person name="Vollebregt A.W."/>
            <person name="Zhao Z."/>
            <person name="Wu L."/>
            <person name="Kumar M."/>
            <person name="Stam H."/>
            <person name="van den Berg M.A."/>
            <person name="Pel H.J."/>
        </authorList>
    </citation>
    <scope>NUCLEOTIDE SEQUENCE [LARGE SCALE GENOMIC DNA]</scope>
    <source>
        <strain evidence="1 2">CBS 393.64</strain>
    </source>
</reference>
<protein>
    <submittedName>
        <fullName evidence="1">Uncharacterized protein</fullName>
    </submittedName>
</protein>
<proteinExistence type="predicted"/>
<gene>
    <name evidence="1" type="ORF">T310_6623</name>
</gene>
<evidence type="ECO:0000313" key="1">
    <source>
        <dbReference type="EMBL" id="KKA19401.1"/>
    </source>
</evidence>
<evidence type="ECO:0000313" key="2">
    <source>
        <dbReference type="Proteomes" id="UP000053958"/>
    </source>
</evidence>